<evidence type="ECO:0000259" key="5">
    <source>
        <dbReference type="Pfam" id="PF00551"/>
    </source>
</evidence>
<organism evidence="6 7">
    <name type="scientific">Helicobacter ganmani</name>
    <dbReference type="NCBI Taxonomy" id="60246"/>
    <lineage>
        <taxon>Bacteria</taxon>
        <taxon>Pseudomonadati</taxon>
        <taxon>Campylobacterota</taxon>
        <taxon>Epsilonproteobacteria</taxon>
        <taxon>Campylobacterales</taxon>
        <taxon>Helicobacteraceae</taxon>
        <taxon>Helicobacter</taxon>
    </lineage>
</organism>
<feature type="binding site" evidence="4">
    <location>
        <begin position="14"/>
        <end position="16"/>
    </location>
    <ligand>
        <name>N(1)-(5-phospho-beta-D-ribosyl)glycinamide</name>
        <dbReference type="ChEBI" id="CHEBI:143788"/>
    </ligand>
</feature>
<comment type="function">
    <text evidence="4">Catalyzes the transfer of a formyl group from 10-formyltetrahydrofolate to 5-phospho-ribosyl-glycinamide (GAR), producing 5-phospho-ribosyl-N-formylglycinamide (FGAR) and tetrahydrofolate.</text>
</comment>
<proteinExistence type="inferred from homology"/>
<dbReference type="UniPathway" id="UPA00074">
    <property type="reaction ID" value="UER00126"/>
</dbReference>
<comment type="pathway">
    <text evidence="1 4">Purine metabolism; IMP biosynthesis via de novo pathway; N(2)-formyl-N(1)-(5-phospho-D-ribosyl)glycinamide from N(1)-(5-phospho-D-ribosyl)glycinamide (10-formyl THF route): step 1/1.</text>
</comment>
<dbReference type="EC" id="2.1.2.2" evidence="4"/>
<dbReference type="GO" id="GO:0004644">
    <property type="term" value="F:phosphoribosylglycinamide formyltransferase activity"/>
    <property type="evidence" value="ECO:0007669"/>
    <property type="project" value="UniProtKB-UniRule"/>
</dbReference>
<evidence type="ECO:0000313" key="7">
    <source>
        <dbReference type="Proteomes" id="UP000256650"/>
    </source>
</evidence>
<feature type="domain" description="Formyl transferase N-terminal" evidence="5">
    <location>
        <begin position="57"/>
        <end position="234"/>
    </location>
</feature>
<dbReference type="GeneID" id="82535481"/>
<comment type="catalytic activity">
    <reaction evidence="4">
        <text>N(1)-(5-phospho-beta-D-ribosyl)glycinamide + (6R)-10-formyltetrahydrofolate = N(2)-formyl-N(1)-(5-phospho-beta-D-ribosyl)glycinamide + (6S)-5,6,7,8-tetrahydrofolate + H(+)</text>
        <dbReference type="Rhea" id="RHEA:15053"/>
        <dbReference type="ChEBI" id="CHEBI:15378"/>
        <dbReference type="ChEBI" id="CHEBI:57453"/>
        <dbReference type="ChEBI" id="CHEBI:143788"/>
        <dbReference type="ChEBI" id="CHEBI:147286"/>
        <dbReference type="ChEBI" id="CHEBI:195366"/>
        <dbReference type="EC" id="2.1.2.2"/>
    </reaction>
</comment>
<dbReference type="GO" id="GO:0006189">
    <property type="term" value="P:'de novo' IMP biosynthetic process"/>
    <property type="evidence" value="ECO:0007669"/>
    <property type="project" value="UniProtKB-UniRule"/>
</dbReference>
<dbReference type="InterPro" id="IPR002376">
    <property type="entry name" value="Formyl_transf_N"/>
</dbReference>
<comment type="similarity">
    <text evidence="4">Belongs to the GART family.</text>
</comment>
<feature type="binding site" evidence="4">
    <location>
        <position position="119"/>
    </location>
    <ligand>
        <name>(6R)-10-formyltetrahydrofolate</name>
        <dbReference type="ChEBI" id="CHEBI:195366"/>
    </ligand>
</feature>
<dbReference type="Pfam" id="PF00551">
    <property type="entry name" value="Formyl_trans_N"/>
    <property type="match status" value="1"/>
</dbReference>
<protein>
    <recommendedName>
        <fullName evidence="4">Phosphoribosylglycinamide formyltransferase</fullName>
        <ecNumber evidence="4">2.1.2.2</ecNumber>
    </recommendedName>
    <alternativeName>
        <fullName evidence="4">5'-phosphoribosylglycinamide transformylase</fullName>
    </alternativeName>
    <alternativeName>
        <fullName evidence="4">GAR transformylase</fullName>
        <shortName evidence="4">GART</shortName>
    </alternativeName>
</protein>
<dbReference type="Proteomes" id="UP000256650">
    <property type="component" value="Unassembled WGS sequence"/>
</dbReference>
<dbReference type="CDD" id="cd08645">
    <property type="entry name" value="FMT_core_GART"/>
    <property type="match status" value="1"/>
</dbReference>
<dbReference type="Gene3D" id="3.40.50.170">
    <property type="entry name" value="Formyl transferase, N-terminal domain"/>
    <property type="match status" value="1"/>
</dbReference>
<feature type="binding site" evidence="4">
    <location>
        <begin position="144"/>
        <end position="147"/>
    </location>
    <ligand>
        <name>(6R)-10-formyltetrahydrofolate</name>
        <dbReference type="ChEBI" id="CHEBI:195366"/>
    </ligand>
</feature>
<dbReference type="PANTHER" id="PTHR43369">
    <property type="entry name" value="PHOSPHORIBOSYLGLYCINAMIDE FORMYLTRANSFERASE"/>
    <property type="match status" value="1"/>
</dbReference>
<dbReference type="InterPro" id="IPR036477">
    <property type="entry name" value="Formyl_transf_N_sf"/>
</dbReference>
<comment type="caution">
    <text evidence="6">The sequence shown here is derived from an EMBL/GenBank/DDBJ whole genome shotgun (WGS) entry which is preliminary data.</text>
</comment>
<keyword evidence="7" id="KW-1185">Reference proteome</keyword>
<dbReference type="GO" id="GO:0005737">
    <property type="term" value="C:cytoplasm"/>
    <property type="evidence" value="ECO:0007669"/>
    <property type="project" value="TreeGrafter"/>
</dbReference>
<feature type="binding site" evidence="4">
    <location>
        <position position="159"/>
    </location>
    <ligand>
        <name>(6R)-10-formyltetrahydrofolate</name>
        <dbReference type="ChEBI" id="CHEBI:195366"/>
    </ligand>
</feature>
<feature type="active site" description="Proton donor" evidence="4">
    <location>
        <position position="161"/>
    </location>
</feature>
<dbReference type="PANTHER" id="PTHR43369:SF2">
    <property type="entry name" value="PHOSPHORIBOSYLGLYCINAMIDE FORMYLTRANSFERASE"/>
    <property type="match status" value="1"/>
</dbReference>
<dbReference type="SUPFAM" id="SSF53328">
    <property type="entry name" value="Formyltransferase"/>
    <property type="match status" value="1"/>
</dbReference>
<evidence type="ECO:0000256" key="1">
    <source>
        <dbReference type="ARBA" id="ARBA00005054"/>
    </source>
</evidence>
<keyword evidence="2 4" id="KW-0808">Transferase</keyword>
<dbReference type="AlphaFoldDB" id="A0A3D8IDS0"/>
<keyword evidence="3 4" id="KW-0658">Purine biosynthesis</keyword>
<dbReference type="InterPro" id="IPR004607">
    <property type="entry name" value="GART"/>
</dbReference>
<name>A0A3D8IDS0_9HELI</name>
<dbReference type="EMBL" id="NXLS01000003">
    <property type="protein sequence ID" value="RDU63327.1"/>
    <property type="molecule type" value="Genomic_DNA"/>
</dbReference>
<dbReference type="HAMAP" id="MF_01930">
    <property type="entry name" value="PurN"/>
    <property type="match status" value="1"/>
</dbReference>
<evidence type="ECO:0000256" key="3">
    <source>
        <dbReference type="ARBA" id="ARBA00022755"/>
    </source>
</evidence>
<reference evidence="6 7" key="1">
    <citation type="submission" date="2018-04" db="EMBL/GenBank/DDBJ databases">
        <title>Novel Campyloabacter and Helicobacter Species and Strains.</title>
        <authorList>
            <person name="Mannion A.J."/>
            <person name="Shen Z."/>
            <person name="Fox J.G."/>
        </authorList>
    </citation>
    <scope>NUCLEOTIDE SEQUENCE [LARGE SCALE GENOMIC DNA]</scope>
    <source>
        <strain evidence="6 7">MIT 99-5101</strain>
    </source>
</reference>
<dbReference type="OrthoDB" id="9806170at2"/>
<accession>A0A3D8IDS0</accession>
<evidence type="ECO:0000313" key="6">
    <source>
        <dbReference type="EMBL" id="RDU63327.1"/>
    </source>
</evidence>
<feature type="site" description="Raises pKa of active site His" evidence="4">
    <location>
        <position position="197"/>
    </location>
</feature>
<evidence type="ECO:0000256" key="2">
    <source>
        <dbReference type="ARBA" id="ARBA00022679"/>
    </source>
</evidence>
<sequence length="242" mass="26593">METKRIAILFSGNGSNLEALIKSLHKKCFLPSKRPENIKQSTIGGFLIGDVLIEGFLIGGLAHTFKIIEPDCAKGKHSNKAFKVEVVLALSNKSDAFGLTRAKRLGIATEVIENAGKTREEFDAQLITTLQEFKLDLCVLAGFMRILTPIFTQKIRAINIHPSLLPLFKGAHGILESYNSPMRLGGVSVHYVSEELDSGEIIAQGAITKIAGESLESYEARIHKLEHTLYPLALLEALTRKK</sequence>
<dbReference type="RefSeq" id="WP_115551355.1">
    <property type="nucleotide sequence ID" value="NZ_CAOPYK010000002.1"/>
</dbReference>
<gene>
    <name evidence="4" type="primary">purN</name>
    <name evidence="6" type="ORF">CQA43_04175</name>
</gene>
<evidence type="ECO:0000256" key="4">
    <source>
        <dbReference type="HAMAP-Rule" id="MF_01930"/>
    </source>
</evidence>